<dbReference type="InterPro" id="IPR058625">
    <property type="entry name" value="MdtA-like_BSH"/>
</dbReference>
<dbReference type="Pfam" id="PF25954">
    <property type="entry name" value="Beta-barrel_RND_2"/>
    <property type="match status" value="1"/>
</dbReference>
<dbReference type="InterPro" id="IPR006143">
    <property type="entry name" value="RND_pump_MFP"/>
</dbReference>
<dbReference type="InterPro" id="IPR058792">
    <property type="entry name" value="Beta-barrel_RND_2"/>
</dbReference>
<reference evidence="4" key="1">
    <citation type="submission" date="2022-04" db="EMBL/GenBank/DDBJ databases">
        <title>Alcanivorax sp. CY1518 draft genome sequence.</title>
        <authorList>
            <person name="Zhao G."/>
            <person name="An M."/>
        </authorList>
    </citation>
    <scope>NUCLEOTIDE SEQUENCE</scope>
    <source>
        <strain evidence="4">CY1518</strain>
    </source>
</reference>
<sequence>MHVFRLSRSVLIAIVLAVVLLIWLASGERQAFRDEAPKATETDARQISKARVEVEQLHAEMHQGQVQAQGALLPWREVALRARVAGVVSRRLVEDGQRVAAGATLLELDQEDLPAQLARSAAELALRQAELEAAQRLEGRQLVSANELLRLRAAAAQARAEEAALQQRLAHMRPAAPFDGVLNRIDAEPGDLFQVGDVFAELVDDSRLRATAWVGQREIAQLVPGLPVQVTLLDGRLLEGEVNFVASRASETTRSYRVEVTVDNPQRLRIAGASATLAIQLPEQLAHRFSPALLVLDEQGRMGVKYLDEQNRVQFGAVRLLSASTAEVWVAGLPPSLRLITLGGGFVEPGDEVDAVAVTHTTAAE</sequence>
<organism evidence="4 5">
    <name type="scientific">Alcanivorax quisquiliarum</name>
    <dbReference type="NCBI Taxonomy" id="2933565"/>
    <lineage>
        <taxon>Bacteria</taxon>
        <taxon>Pseudomonadati</taxon>
        <taxon>Pseudomonadota</taxon>
        <taxon>Gammaproteobacteria</taxon>
        <taxon>Oceanospirillales</taxon>
        <taxon>Alcanivoracaceae</taxon>
        <taxon>Alcanivorax</taxon>
    </lineage>
</organism>
<dbReference type="PANTHER" id="PTHR30469">
    <property type="entry name" value="MULTIDRUG RESISTANCE PROTEIN MDTA"/>
    <property type="match status" value="1"/>
</dbReference>
<protein>
    <submittedName>
        <fullName evidence="4">Efflux RND transporter periplasmic adaptor subunit</fullName>
    </submittedName>
</protein>
<evidence type="ECO:0000256" key="1">
    <source>
        <dbReference type="ARBA" id="ARBA00009477"/>
    </source>
</evidence>
<comment type="caution">
    <text evidence="4">The sequence shown here is derived from an EMBL/GenBank/DDBJ whole genome shotgun (WGS) entry which is preliminary data.</text>
</comment>
<dbReference type="EMBL" id="JALKII010000004">
    <property type="protein sequence ID" value="MCK0537738.1"/>
    <property type="molecule type" value="Genomic_DNA"/>
</dbReference>
<evidence type="ECO:0000259" key="3">
    <source>
        <dbReference type="Pfam" id="PF25954"/>
    </source>
</evidence>
<gene>
    <name evidence="4" type="ORF">MU846_08450</name>
</gene>
<dbReference type="NCBIfam" id="TIGR01730">
    <property type="entry name" value="RND_mfp"/>
    <property type="match status" value="1"/>
</dbReference>
<dbReference type="Gene3D" id="2.40.50.100">
    <property type="match status" value="1"/>
</dbReference>
<evidence type="ECO:0000313" key="4">
    <source>
        <dbReference type="EMBL" id="MCK0537738.1"/>
    </source>
</evidence>
<dbReference type="RefSeq" id="WP_246951649.1">
    <property type="nucleotide sequence ID" value="NZ_JALKII010000004.1"/>
</dbReference>
<dbReference type="SUPFAM" id="SSF111369">
    <property type="entry name" value="HlyD-like secretion proteins"/>
    <property type="match status" value="1"/>
</dbReference>
<proteinExistence type="inferred from homology"/>
<evidence type="ECO:0000313" key="5">
    <source>
        <dbReference type="Proteomes" id="UP001165524"/>
    </source>
</evidence>
<feature type="domain" description="CusB-like beta-barrel" evidence="3">
    <location>
        <begin position="213"/>
        <end position="279"/>
    </location>
</feature>
<dbReference type="Gene3D" id="2.40.30.170">
    <property type="match status" value="1"/>
</dbReference>
<dbReference type="Proteomes" id="UP001165524">
    <property type="component" value="Unassembled WGS sequence"/>
</dbReference>
<comment type="similarity">
    <text evidence="1">Belongs to the membrane fusion protein (MFP) (TC 8.A.1) family.</text>
</comment>
<accession>A0ABT0E7M0</accession>
<feature type="domain" description="Multidrug resistance protein MdtA-like barrel-sandwich hybrid" evidence="2">
    <location>
        <begin position="76"/>
        <end position="198"/>
    </location>
</feature>
<dbReference type="Pfam" id="PF25917">
    <property type="entry name" value="BSH_RND"/>
    <property type="match status" value="1"/>
</dbReference>
<dbReference type="PANTHER" id="PTHR30469:SF29">
    <property type="entry name" value="BLR2860 PROTEIN"/>
    <property type="match status" value="1"/>
</dbReference>
<evidence type="ECO:0000259" key="2">
    <source>
        <dbReference type="Pfam" id="PF25917"/>
    </source>
</evidence>
<name>A0ABT0E7M0_9GAMM</name>
<keyword evidence="5" id="KW-1185">Reference proteome</keyword>